<dbReference type="Proteomes" id="UP000814033">
    <property type="component" value="Unassembled WGS sequence"/>
</dbReference>
<keyword evidence="2" id="KW-1185">Reference proteome</keyword>
<reference evidence="1" key="1">
    <citation type="submission" date="2021-02" db="EMBL/GenBank/DDBJ databases">
        <authorList>
            <consortium name="DOE Joint Genome Institute"/>
            <person name="Ahrendt S."/>
            <person name="Looney B.P."/>
            <person name="Miyauchi S."/>
            <person name="Morin E."/>
            <person name="Drula E."/>
            <person name="Courty P.E."/>
            <person name="Chicoki N."/>
            <person name="Fauchery L."/>
            <person name="Kohler A."/>
            <person name="Kuo A."/>
            <person name="Labutti K."/>
            <person name="Pangilinan J."/>
            <person name="Lipzen A."/>
            <person name="Riley R."/>
            <person name="Andreopoulos W."/>
            <person name="He G."/>
            <person name="Johnson J."/>
            <person name="Barry K.W."/>
            <person name="Grigoriev I.V."/>
            <person name="Nagy L."/>
            <person name="Hibbett D."/>
            <person name="Henrissat B."/>
            <person name="Matheny P.B."/>
            <person name="Labbe J."/>
            <person name="Martin F."/>
        </authorList>
    </citation>
    <scope>NUCLEOTIDE SEQUENCE</scope>
    <source>
        <strain evidence="1">FP105234-sp</strain>
    </source>
</reference>
<keyword evidence="1" id="KW-0648">Protein biosynthesis</keyword>
<sequence>MDPHSRLSQFNQRPPRAGPAPRHMDVMGLTSKLPSLDSAKKASRKSSPAMGTPRVISSNSRVRQDERLRKDMHLAFVNNALQQKALGSSEAYDELVDQFALKKTVGDAPSPTPQLRLWIEALMHVVSRLDRSHASLVDAILRMPWMTMDSSFVKTYTSFVLILVSARPEYLSPVLGKLAQGFTYQSGIQALDAGLPESSSAPLTRRVVYERLHYLLRHLLALIPTLPSTLQPLLAQHFPHKRQTLASQVTYIRNMLQITEYCPEIADRLLSTIVDRAIQIDVEIQVELEELEAVGPAQEQAELFDLDLFDTLIGQEGDGDSEDSEEDDGGGLSDLSSDAEGLDDEDLKTPDAPLDVDHISDMVSKLDAILKLVFEHLRRTHNAPTASVAPPIQPASPPPPVLTDTDFKSIQRTQFHTLLSIFDRTILRTFKSRYTQFLVFWFASLDAEFSDTFEGMLISKALLEPAQPVVTRAAAASYIASFVSRAAFVDRTSARNVVRVLCRFLRRQLELFEAPHALRSDPEQAPPTVFYAVAQAVFLVFCFRWRDLMEEQDEDEFSASLLHRTGKKWMDELSIVQRIVTCALNPLKVCSENVVLQFARVAQATGFVYIYPLLEANRRLEFATSTPSTPHAHAPVPHAALFGDRVISELNTFFPFDPYKLPRSAAYIEGIYREWAAVAIGEDDDDEDEDYAESDGEEEGKVEHHGASAIGRGRTVSVSVSDDGLGASFGGMSISPAAPGLRPIVV</sequence>
<keyword evidence="1" id="KW-0396">Initiation factor</keyword>
<protein>
    <submittedName>
        <fullName evidence="1">RNA polymerase I-specific transcription initiation factor RRN3</fullName>
    </submittedName>
</protein>
<reference evidence="1" key="2">
    <citation type="journal article" date="2022" name="New Phytol.">
        <title>Evolutionary transition to the ectomycorrhizal habit in the genomes of a hyperdiverse lineage of mushroom-forming fungi.</title>
        <authorList>
            <person name="Looney B."/>
            <person name="Miyauchi S."/>
            <person name="Morin E."/>
            <person name="Drula E."/>
            <person name="Courty P.E."/>
            <person name="Kohler A."/>
            <person name="Kuo A."/>
            <person name="LaButti K."/>
            <person name="Pangilinan J."/>
            <person name="Lipzen A."/>
            <person name="Riley R."/>
            <person name="Andreopoulos W."/>
            <person name="He G."/>
            <person name="Johnson J."/>
            <person name="Nolan M."/>
            <person name="Tritt A."/>
            <person name="Barry K.W."/>
            <person name="Grigoriev I.V."/>
            <person name="Nagy L.G."/>
            <person name="Hibbett D."/>
            <person name="Henrissat B."/>
            <person name="Matheny P.B."/>
            <person name="Labbe J."/>
            <person name="Martin F.M."/>
        </authorList>
    </citation>
    <scope>NUCLEOTIDE SEQUENCE</scope>
    <source>
        <strain evidence="1">FP105234-sp</strain>
    </source>
</reference>
<evidence type="ECO:0000313" key="1">
    <source>
        <dbReference type="EMBL" id="KAI0052762.1"/>
    </source>
</evidence>
<evidence type="ECO:0000313" key="2">
    <source>
        <dbReference type="Proteomes" id="UP000814033"/>
    </source>
</evidence>
<gene>
    <name evidence="1" type="ORF">FA95DRAFT_1553024</name>
</gene>
<dbReference type="EMBL" id="MU275843">
    <property type="protein sequence ID" value="KAI0052762.1"/>
    <property type="molecule type" value="Genomic_DNA"/>
</dbReference>
<accession>A0ACB8S9A6</accession>
<organism evidence="1 2">
    <name type="scientific">Auriscalpium vulgare</name>
    <dbReference type="NCBI Taxonomy" id="40419"/>
    <lineage>
        <taxon>Eukaryota</taxon>
        <taxon>Fungi</taxon>
        <taxon>Dikarya</taxon>
        <taxon>Basidiomycota</taxon>
        <taxon>Agaricomycotina</taxon>
        <taxon>Agaricomycetes</taxon>
        <taxon>Russulales</taxon>
        <taxon>Auriscalpiaceae</taxon>
        <taxon>Auriscalpium</taxon>
    </lineage>
</organism>
<comment type="caution">
    <text evidence="1">The sequence shown here is derived from an EMBL/GenBank/DDBJ whole genome shotgun (WGS) entry which is preliminary data.</text>
</comment>
<name>A0ACB8S9A6_9AGAM</name>
<proteinExistence type="predicted"/>